<keyword evidence="1" id="KW-0472">Membrane</keyword>
<dbReference type="EMBL" id="PKSM01000068">
    <property type="protein sequence ID" value="POW18260.1"/>
    <property type="molecule type" value="Genomic_DNA"/>
</dbReference>
<reference evidence="3" key="2">
    <citation type="journal article" date="2018" name="BMC Genomics">
        <title>Genomic insights into host adaptation between the wheat stripe rust pathogen (Puccinia striiformis f. sp. tritici) and the barley stripe rust pathogen (Puccinia striiformis f. sp. hordei).</title>
        <authorList>
            <person name="Xia C."/>
            <person name="Wang M."/>
            <person name="Yin C."/>
            <person name="Cornejo O.E."/>
            <person name="Hulbert S.H."/>
            <person name="Chen X."/>
        </authorList>
    </citation>
    <scope>NUCLEOTIDE SEQUENCE [LARGE SCALE GENOMIC DNA]</scope>
    <source>
        <strain evidence="3">93TX-2</strain>
    </source>
</reference>
<dbReference type="VEuPathDB" id="FungiDB:PSHT_06011"/>
<evidence type="ECO:0000313" key="3">
    <source>
        <dbReference type="Proteomes" id="UP000238274"/>
    </source>
</evidence>
<comment type="caution">
    <text evidence="2">The sequence shown here is derived from an EMBL/GenBank/DDBJ whole genome shotgun (WGS) entry which is preliminary data.</text>
</comment>
<organism evidence="2 3">
    <name type="scientific">Puccinia striiformis</name>
    <dbReference type="NCBI Taxonomy" id="27350"/>
    <lineage>
        <taxon>Eukaryota</taxon>
        <taxon>Fungi</taxon>
        <taxon>Dikarya</taxon>
        <taxon>Basidiomycota</taxon>
        <taxon>Pucciniomycotina</taxon>
        <taxon>Pucciniomycetes</taxon>
        <taxon>Pucciniales</taxon>
        <taxon>Pucciniaceae</taxon>
        <taxon>Puccinia</taxon>
    </lineage>
</organism>
<accession>A0A2S4W920</accession>
<dbReference type="Proteomes" id="UP000238274">
    <property type="component" value="Unassembled WGS sequence"/>
</dbReference>
<evidence type="ECO:0000256" key="1">
    <source>
        <dbReference type="SAM" id="Phobius"/>
    </source>
</evidence>
<sequence>MGTNSRPNNLRITIPLLHLRSWKIQTEVGMVRQTLGKRSLLARGSRDDILSHDGHLPTPTEQMHPSHHSFSSLFSWGSTAYPPKLVTPFEATLPRLFLSILPMSLMALGLEAMLVVHLPRYSNPSRNTREIIHTLHTHICTKIC</sequence>
<keyword evidence="3" id="KW-1185">Reference proteome</keyword>
<evidence type="ECO:0000313" key="2">
    <source>
        <dbReference type="EMBL" id="POW18260.1"/>
    </source>
</evidence>
<reference evidence="2 3" key="1">
    <citation type="submission" date="2017-12" db="EMBL/GenBank/DDBJ databases">
        <title>Gene loss provides genomic basis for host adaptation in cereal stripe rust fungi.</title>
        <authorList>
            <person name="Xia C."/>
        </authorList>
    </citation>
    <scope>NUCLEOTIDE SEQUENCE [LARGE SCALE GENOMIC DNA]</scope>
    <source>
        <strain evidence="2 3">93TX-2</strain>
    </source>
</reference>
<reference evidence="3" key="3">
    <citation type="journal article" date="2018" name="Mol. Plant Microbe Interact.">
        <title>Genome sequence resources for the wheat stripe rust pathogen (Puccinia striiformis f. sp. tritici) and the barley stripe rust pathogen (Puccinia striiformis f. sp. hordei).</title>
        <authorList>
            <person name="Xia C."/>
            <person name="Wang M."/>
            <person name="Yin C."/>
            <person name="Cornejo O.E."/>
            <person name="Hulbert S.H."/>
            <person name="Chen X."/>
        </authorList>
    </citation>
    <scope>NUCLEOTIDE SEQUENCE [LARGE SCALE GENOMIC DNA]</scope>
    <source>
        <strain evidence="3">93TX-2</strain>
    </source>
</reference>
<keyword evidence="1" id="KW-1133">Transmembrane helix</keyword>
<proteinExistence type="predicted"/>
<keyword evidence="1" id="KW-0812">Transmembrane</keyword>
<gene>
    <name evidence="2" type="ORF">PSHT_06011</name>
</gene>
<feature type="transmembrane region" description="Helical" evidence="1">
    <location>
        <begin position="96"/>
        <end position="116"/>
    </location>
</feature>
<name>A0A2S4W920_9BASI</name>
<dbReference type="AlphaFoldDB" id="A0A2S4W920"/>
<protein>
    <submittedName>
        <fullName evidence="2">Uncharacterized protein</fullName>
    </submittedName>
</protein>